<reference evidence="1 2" key="1">
    <citation type="submission" date="2019-02" db="EMBL/GenBank/DDBJ databases">
        <title>Aquabacterium sp. strain KMB7.</title>
        <authorList>
            <person name="Chen W.-M."/>
        </authorList>
    </citation>
    <scope>NUCLEOTIDE SEQUENCE [LARGE SCALE GENOMIC DNA]</scope>
    <source>
        <strain evidence="1 2">KMB7</strain>
    </source>
</reference>
<proteinExistence type="predicted"/>
<dbReference type="AlphaFoldDB" id="A0A4Q9GY45"/>
<evidence type="ECO:0000313" key="2">
    <source>
        <dbReference type="Proteomes" id="UP000292120"/>
    </source>
</evidence>
<name>A0A4Q9GY45_9BURK</name>
<evidence type="ECO:0000313" key="1">
    <source>
        <dbReference type="EMBL" id="TBO28809.1"/>
    </source>
</evidence>
<keyword evidence="2" id="KW-1185">Reference proteome</keyword>
<organism evidence="1 2">
    <name type="scientific">Aquabacterium lacunae</name>
    <dbReference type="NCBI Taxonomy" id="2528630"/>
    <lineage>
        <taxon>Bacteria</taxon>
        <taxon>Pseudomonadati</taxon>
        <taxon>Pseudomonadota</taxon>
        <taxon>Betaproteobacteria</taxon>
        <taxon>Burkholderiales</taxon>
        <taxon>Aquabacterium</taxon>
    </lineage>
</organism>
<dbReference type="Proteomes" id="UP000292120">
    <property type="component" value="Unassembled WGS sequence"/>
</dbReference>
<dbReference type="EMBL" id="SIXI01000006">
    <property type="protein sequence ID" value="TBO28809.1"/>
    <property type="molecule type" value="Genomic_DNA"/>
</dbReference>
<sequence>MKALHIHAGAQALAHLQRQGLQPHDIQMIPAAAGGPKGLILSHLDRDLFGRWLPQAPAEHEVHLVGASIGAWRMGAALMPDPVQAFERLAHDYIHQDYPVEPGAKAPTPTAVSQGFAQALHEFFGEHLPAMLSHPRWHLHVVTSRGMRWLQQGAPWGTRMGFAALTLGNFVSRQWVGQWLQRVVFSTVPLPLRLNDLPTAGTALTPENFTEAVRASCSIPFWLDPVCDIPGAPRGAHWDGGLVDYHFHWPYSQLQGLALYPHFQRQVIPGWLDKMVKWRHGPTPALGRLIVLAPNPAWVATLPNGKLPDRNDFTGLSTPQRHRDWQRAVAEAERLADEWREWLLRGCPAHEVQPL</sequence>
<dbReference type="RefSeq" id="WP_130968900.1">
    <property type="nucleotide sequence ID" value="NZ_SIXI01000006.1"/>
</dbReference>
<dbReference type="InterPro" id="IPR016035">
    <property type="entry name" value="Acyl_Trfase/lysoPLipase"/>
</dbReference>
<dbReference type="SUPFAM" id="SSF52151">
    <property type="entry name" value="FabD/lysophospholipase-like"/>
    <property type="match status" value="1"/>
</dbReference>
<gene>
    <name evidence="1" type="ORF">EYS42_14460</name>
</gene>
<dbReference type="OrthoDB" id="8586159at2"/>
<protein>
    <submittedName>
        <fullName evidence="1">Patatin-like phospholipase family protein</fullName>
    </submittedName>
</protein>
<accession>A0A4Q9GY45</accession>
<comment type="caution">
    <text evidence="1">The sequence shown here is derived from an EMBL/GenBank/DDBJ whole genome shotgun (WGS) entry which is preliminary data.</text>
</comment>